<accession>A0A6I6JSM1</accession>
<protein>
    <submittedName>
        <fullName evidence="2">Uncharacterized protein</fullName>
    </submittedName>
</protein>
<evidence type="ECO:0000313" key="3">
    <source>
        <dbReference type="Proteomes" id="UP000428260"/>
    </source>
</evidence>
<evidence type="ECO:0000256" key="1">
    <source>
        <dbReference type="SAM" id="SignalP"/>
    </source>
</evidence>
<keyword evidence="1" id="KW-0732">Signal</keyword>
<organism evidence="2 3">
    <name type="scientific">Maribellus comscasis</name>
    <dbReference type="NCBI Taxonomy" id="2681766"/>
    <lineage>
        <taxon>Bacteria</taxon>
        <taxon>Pseudomonadati</taxon>
        <taxon>Bacteroidota</taxon>
        <taxon>Bacteroidia</taxon>
        <taxon>Marinilabiliales</taxon>
        <taxon>Prolixibacteraceae</taxon>
        <taxon>Maribellus</taxon>
    </lineage>
</organism>
<sequence>MKKTCIVLFLFLSLSLYSQEKNFVWKIAADQSINWDVEGSQSHSDHIEMSGLNISAIITYGVDENGELINQKKLVFPMLRTIPNNTHASLSQNFNGEEQPEIRVNGTTLKEFLLD</sequence>
<proteinExistence type="predicted"/>
<dbReference type="EMBL" id="CP046401">
    <property type="protein sequence ID" value="QGY44100.1"/>
    <property type="molecule type" value="Genomic_DNA"/>
</dbReference>
<dbReference type="AlphaFoldDB" id="A0A6I6JSM1"/>
<feature type="chain" id="PRO_5026122012" evidence="1">
    <location>
        <begin position="21"/>
        <end position="115"/>
    </location>
</feature>
<evidence type="ECO:0000313" key="2">
    <source>
        <dbReference type="EMBL" id="QGY44100.1"/>
    </source>
</evidence>
<dbReference type="KEGG" id="mcos:GM418_10655"/>
<dbReference type="Proteomes" id="UP000428260">
    <property type="component" value="Chromosome"/>
</dbReference>
<dbReference type="RefSeq" id="WP_158865883.1">
    <property type="nucleotide sequence ID" value="NZ_CP046401.1"/>
</dbReference>
<name>A0A6I6JSM1_9BACT</name>
<feature type="signal peptide" evidence="1">
    <location>
        <begin position="1"/>
        <end position="20"/>
    </location>
</feature>
<gene>
    <name evidence="2" type="ORF">GM418_10655</name>
</gene>
<reference evidence="2 3" key="1">
    <citation type="submission" date="2019-11" db="EMBL/GenBank/DDBJ databases">
        <authorList>
            <person name="Zheng R.K."/>
            <person name="Sun C.M."/>
        </authorList>
    </citation>
    <scope>NUCLEOTIDE SEQUENCE [LARGE SCALE GENOMIC DNA]</scope>
    <source>
        <strain evidence="2 3">WC007</strain>
    </source>
</reference>
<keyword evidence="3" id="KW-1185">Reference proteome</keyword>